<comment type="similarity">
    <text evidence="6">Belongs to the insect chemoreceptor superfamily. Gustatory receptor (GR) family.</text>
</comment>
<keyword evidence="5 6" id="KW-0472">Membrane</keyword>
<keyword evidence="6 8" id="KW-0675">Receptor</keyword>
<feature type="transmembrane region" description="Helical" evidence="6">
    <location>
        <begin position="263"/>
        <end position="288"/>
    </location>
</feature>
<evidence type="ECO:0000313" key="7">
    <source>
        <dbReference type="Proteomes" id="UP000694904"/>
    </source>
</evidence>
<keyword evidence="2 6" id="KW-1003">Cell membrane</keyword>
<evidence type="ECO:0000256" key="5">
    <source>
        <dbReference type="ARBA" id="ARBA00023136"/>
    </source>
</evidence>
<dbReference type="RefSeq" id="XP_017870240.1">
    <property type="nucleotide sequence ID" value="XM_018014751.1"/>
</dbReference>
<comment type="subcellular location">
    <subcellularLocation>
        <location evidence="1 6">Cell membrane</location>
        <topology evidence="1 6">Multi-pass membrane protein</topology>
    </subcellularLocation>
</comment>
<dbReference type="GeneID" id="108618627"/>
<feature type="transmembrane region" description="Helical" evidence="6">
    <location>
        <begin position="187"/>
        <end position="208"/>
    </location>
</feature>
<evidence type="ECO:0000256" key="4">
    <source>
        <dbReference type="ARBA" id="ARBA00022989"/>
    </source>
</evidence>
<keyword evidence="7" id="KW-1185">Reference proteome</keyword>
<evidence type="ECO:0000256" key="6">
    <source>
        <dbReference type="RuleBase" id="RU363108"/>
    </source>
</evidence>
<feature type="transmembrane region" description="Helical" evidence="6">
    <location>
        <begin position="294"/>
        <end position="317"/>
    </location>
</feature>
<evidence type="ECO:0000313" key="8">
    <source>
        <dbReference type="RefSeq" id="XP_017870240.1"/>
    </source>
</evidence>
<reference evidence="7" key="2">
    <citation type="journal article" date="2016" name="G3 (Bethesda)">
        <title>Genome Evolution in Three Species of Cactophilic Drosophila.</title>
        <authorList>
            <person name="Sanchez-Flores A."/>
            <person name="Penazola F."/>
            <person name="Carpinteyro-Ponce J."/>
            <person name="Nazario-Yepiz N."/>
            <person name="Abreu-Goodger C."/>
            <person name="Machado C.A."/>
            <person name="Markow T.A."/>
        </authorList>
    </citation>
    <scope>NUCLEOTIDE SEQUENCE [LARGE SCALE GENOMIC DNA]</scope>
</reference>
<evidence type="ECO:0000256" key="1">
    <source>
        <dbReference type="ARBA" id="ARBA00004651"/>
    </source>
</evidence>
<evidence type="ECO:0000256" key="3">
    <source>
        <dbReference type="ARBA" id="ARBA00022692"/>
    </source>
</evidence>
<keyword evidence="4 6" id="KW-1133">Transmembrane helix</keyword>
<dbReference type="Pfam" id="PF08395">
    <property type="entry name" value="7tm_7"/>
    <property type="match status" value="1"/>
</dbReference>
<sequence>MFGRRRWRFNASSVSASILRGSLKYAIFMGIICFSVKRNGSKGPLVAKNRKFYTWFCMISRTLICGLYCILIYNFIYTINISQLRFIVVSRFFICVVCAISTLMMQFSYGHIIVDVVNRFLRLFQRINALPGCHDMGYGDKWVLVLLLVKVIGLAYELCYLIPLLFFEYSSVVAVSVFCDLYNTANVYIILHTYFVAYLSIGIAYEQINSYIRHELRRDLSEVNSRPGIPISQRKLKTVGHCLNECLAIYEEIHKVGKVFHELFDFLLCIIVLFGFLSLASIAFFVMLNLYNGIRLLILAIKILLDILLLTIAVHIASSNSRVIRLLSFENYYVSESKDWHMKLEMFLSRLNYNEFRVRPLGLFEVSNEMILVFMSGLVTYLTYIIQYDMKTNPT</sequence>
<proteinExistence type="inferred from homology"/>
<keyword evidence="3 6" id="KW-0812">Transmembrane</keyword>
<evidence type="ECO:0000256" key="2">
    <source>
        <dbReference type="ARBA" id="ARBA00022475"/>
    </source>
</evidence>
<gene>
    <name evidence="8" type="primary">LOC108618627</name>
</gene>
<name>A0ABM1PSQ4_DROAR</name>
<dbReference type="InterPro" id="IPR013604">
    <property type="entry name" value="7TM_chemorcpt"/>
</dbReference>
<keyword evidence="6" id="KW-0807">Transducer</keyword>
<accession>A0ABM1PSQ4</accession>
<dbReference type="Proteomes" id="UP000694904">
    <property type="component" value="Chromosome 2"/>
</dbReference>
<feature type="transmembrane region" description="Helical" evidence="6">
    <location>
        <begin position="142"/>
        <end position="167"/>
    </location>
</feature>
<reference evidence="8" key="3">
    <citation type="submission" date="2025-08" db="UniProtKB">
        <authorList>
            <consortium name="RefSeq"/>
        </authorList>
    </citation>
    <scope>IDENTIFICATION</scope>
    <source>
        <tissue evidence="8">Whole organism</tissue>
    </source>
</reference>
<feature type="transmembrane region" description="Helical" evidence="6">
    <location>
        <begin position="366"/>
        <end position="386"/>
    </location>
</feature>
<reference evidence="7" key="1">
    <citation type="journal article" date="1997" name="Nucleic Acids Res.">
        <title>tRNAscan-SE: a program for improved detection of transfer RNA genes in genomic sequence.</title>
        <authorList>
            <person name="Lowe T.M."/>
            <person name="Eddy S.R."/>
        </authorList>
    </citation>
    <scope>NUCLEOTIDE SEQUENCE [LARGE SCALE GENOMIC DNA]</scope>
</reference>
<comment type="function">
    <text evidence="6">Gustatory receptor which mediates acceptance or avoidance behavior, depending on its substrates.</text>
</comment>
<protein>
    <recommendedName>
        <fullName evidence="6">Gustatory receptor</fullName>
    </recommendedName>
</protein>
<organism evidence="7 8">
    <name type="scientific">Drosophila arizonae</name>
    <name type="common">Fruit fly</name>
    <dbReference type="NCBI Taxonomy" id="7263"/>
    <lineage>
        <taxon>Eukaryota</taxon>
        <taxon>Metazoa</taxon>
        <taxon>Ecdysozoa</taxon>
        <taxon>Arthropoda</taxon>
        <taxon>Hexapoda</taxon>
        <taxon>Insecta</taxon>
        <taxon>Pterygota</taxon>
        <taxon>Neoptera</taxon>
        <taxon>Endopterygota</taxon>
        <taxon>Diptera</taxon>
        <taxon>Brachycera</taxon>
        <taxon>Muscomorpha</taxon>
        <taxon>Ephydroidea</taxon>
        <taxon>Drosophilidae</taxon>
        <taxon>Drosophila</taxon>
    </lineage>
</organism>
<feature type="transmembrane region" description="Helical" evidence="6">
    <location>
        <begin position="52"/>
        <end position="76"/>
    </location>
</feature>
<feature type="transmembrane region" description="Helical" evidence="6">
    <location>
        <begin position="88"/>
        <end position="121"/>
    </location>
</feature>